<organism evidence="7 8">
    <name type="scientific">Fodinisporobacter ferrooxydans</name>
    <dbReference type="NCBI Taxonomy" id="2901836"/>
    <lineage>
        <taxon>Bacteria</taxon>
        <taxon>Bacillati</taxon>
        <taxon>Bacillota</taxon>
        <taxon>Bacilli</taxon>
        <taxon>Bacillales</taxon>
        <taxon>Alicyclobacillaceae</taxon>
        <taxon>Fodinisporobacter</taxon>
    </lineage>
</organism>
<sequence>MNEFHLRAKRVLLEVLLVDVFFLLLGLVWTGVRYYTNGLLLGGLASLYQVFSIAVQSEKIAAFALGRVRRKPAFGMVSRWVAVMLAGLIAAKTPGISIVCTVIGLCVGWLLLLMDAMLFHATDSK</sequence>
<evidence type="ECO:0000256" key="2">
    <source>
        <dbReference type="ARBA" id="ARBA00022475"/>
    </source>
</evidence>
<evidence type="ECO:0000256" key="5">
    <source>
        <dbReference type="ARBA" id="ARBA00023136"/>
    </source>
</evidence>
<keyword evidence="4 6" id="KW-1133">Transmembrane helix</keyword>
<feature type="transmembrane region" description="Helical" evidence="6">
    <location>
        <begin position="96"/>
        <end position="119"/>
    </location>
</feature>
<feature type="transmembrane region" description="Helical" evidence="6">
    <location>
        <begin position="12"/>
        <end position="32"/>
    </location>
</feature>
<dbReference type="RefSeq" id="WP_347438279.1">
    <property type="nucleotide sequence ID" value="NZ_CP089291.1"/>
</dbReference>
<evidence type="ECO:0000256" key="1">
    <source>
        <dbReference type="ARBA" id="ARBA00004651"/>
    </source>
</evidence>
<name>A0ABY4CM64_9BACL</name>
<dbReference type="InterPro" id="IPR005598">
    <property type="entry name" value="ATP_synth_I"/>
</dbReference>
<proteinExistence type="predicted"/>
<evidence type="ECO:0000313" key="8">
    <source>
        <dbReference type="Proteomes" id="UP000830167"/>
    </source>
</evidence>
<reference evidence="7" key="1">
    <citation type="submission" date="2021-12" db="EMBL/GenBank/DDBJ databases">
        <title>Alicyclobacillaceae gen. nov., sp. nov., isolated from chalcocite enrichment system.</title>
        <authorList>
            <person name="Jiang Z."/>
        </authorList>
    </citation>
    <scope>NUCLEOTIDE SEQUENCE</scope>
    <source>
        <strain evidence="7">MYW30-H2</strain>
    </source>
</reference>
<keyword evidence="5 6" id="KW-0472">Membrane</keyword>
<dbReference type="EMBL" id="CP089291">
    <property type="protein sequence ID" value="UOF91586.1"/>
    <property type="molecule type" value="Genomic_DNA"/>
</dbReference>
<accession>A0ABY4CM64</accession>
<dbReference type="Proteomes" id="UP000830167">
    <property type="component" value="Chromosome"/>
</dbReference>
<gene>
    <name evidence="7" type="ORF">LSG31_04865</name>
</gene>
<protein>
    <submittedName>
        <fullName evidence="7">ATP synthase subunit I</fullName>
    </submittedName>
</protein>
<evidence type="ECO:0000256" key="4">
    <source>
        <dbReference type="ARBA" id="ARBA00022989"/>
    </source>
</evidence>
<evidence type="ECO:0000256" key="6">
    <source>
        <dbReference type="SAM" id="Phobius"/>
    </source>
</evidence>
<keyword evidence="2" id="KW-1003">Cell membrane</keyword>
<evidence type="ECO:0000313" key="7">
    <source>
        <dbReference type="EMBL" id="UOF91586.1"/>
    </source>
</evidence>
<keyword evidence="8" id="KW-1185">Reference proteome</keyword>
<keyword evidence="3 6" id="KW-0812">Transmembrane</keyword>
<comment type="subcellular location">
    <subcellularLocation>
        <location evidence="1">Cell membrane</location>
        <topology evidence="1">Multi-pass membrane protein</topology>
    </subcellularLocation>
</comment>
<dbReference type="Pfam" id="PF03899">
    <property type="entry name" value="ATP-synt_I"/>
    <property type="match status" value="1"/>
</dbReference>
<evidence type="ECO:0000256" key="3">
    <source>
        <dbReference type="ARBA" id="ARBA00022692"/>
    </source>
</evidence>